<dbReference type="AlphaFoldDB" id="A0A645IV07"/>
<comment type="caution">
    <text evidence="1">The sequence shown here is derived from an EMBL/GenBank/DDBJ whole genome shotgun (WGS) entry which is preliminary data.</text>
</comment>
<accession>A0A645IV07</accession>
<organism evidence="1">
    <name type="scientific">bioreactor metagenome</name>
    <dbReference type="NCBI Taxonomy" id="1076179"/>
    <lineage>
        <taxon>unclassified sequences</taxon>
        <taxon>metagenomes</taxon>
        <taxon>ecological metagenomes</taxon>
    </lineage>
</organism>
<evidence type="ECO:0000313" key="1">
    <source>
        <dbReference type="EMBL" id="MPN54249.1"/>
    </source>
</evidence>
<sequence length="80" mass="8868">MFHNCVIIGDRGLFPVLHFNQYTGDIGVIDDNINFFVFAAAPVVSHPGCFLIVKGCNMLVYCCFHHLAHFSGIGKNFAVH</sequence>
<gene>
    <name evidence="1" type="ORF">SDC9_201919</name>
</gene>
<name>A0A645IV07_9ZZZZ</name>
<dbReference type="EMBL" id="VSSQ01122298">
    <property type="protein sequence ID" value="MPN54249.1"/>
    <property type="molecule type" value="Genomic_DNA"/>
</dbReference>
<protein>
    <submittedName>
        <fullName evidence="1">Uncharacterized protein</fullName>
    </submittedName>
</protein>
<proteinExistence type="predicted"/>
<reference evidence="1" key="1">
    <citation type="submission" date="2019-08" db="EMBL/GenBank/DDBJ databases">
        <authorList>
            <person name="Kucharzyk K."/>
            <person name="Murdoch R.W."/>
            <person name="Higgins S."/>
            <person name="Loffler F."/>
        </authorList>
    </citation>
    <scope>NUCLEOTIDE SEQUENCE</scope>
</reference>